<proteinExistence type="predicted"/>
<dbReference type="Proteomes" id="UP000190188">
    <property type="component" value="Unassembled WGS sequence"/>
</dbReference>
<dbReference type="AlphaFoldDB" id="A0A1T2XJK8"/>
<comment type="caution">
    <text evidence="2">The sequence shown here is derived from an EMBL/GenBank/DDBJ whole genome shotgun (WGS) entry which is preliminary data.</text>
</comment>
<accession>A0A1T2XJK8</accession>
<feature type="region of interest" description="Disordered" evidence="1">
    <location>
        <begin position="1"/>
        <end position="35"/>
    </location>
</feature>
<feature type="compositionally biased region" description="Polar residues" evidence="1">
    <location>
        <begin position="1"/>
        <end position="11"/>
    </location>
</feature>
<reference evidence="2 3" key="1">
    <citation type="submission" date="2017-01" db="EMBL/GenBank/DDBJ databases">
        <title>Genome analysis of Paenibacillus selenitrireducens ES3-24.</title>
        <authorList>
            <person name="Xu D."/>
            <person name="Yao R."/>
            <person name="Zheng S."/>
        </authorList>
    </citation>
    <scope>NUCLEOTIDE SEQUENCE [LARGE SCALE GENOMIC DNA]</scope>
    <source>
        <strain evidence="2 3">ES3-24</strain>
    </source>
</reference>
<organism evidence="2 3">
    <name type="scientific">Paenibacillus selenitireducens</name>
    <dbReference type="NCBI Taxonomy" id="1324314"/>
    <lineage>
        <taxon>Bacteria</taxon>
        <taxon>Bacillati</taxon>
        <taxon>Bacillota</taxon>
        <taxon>Bacilli</taxon>
        <taxon>Bacillales</taxon>
        <taxon>Paenibacillaceae</taxon>
        <taxon>Paenibacillus</taxon>
    </lineage>
</organism>
<evidence type="ECO:0000256" key="1">
    <source>
        <dbReference type="SAM" id="MobiDB-lite"/>
    </source>
</evidence>
<name>A0A1T2XJK8_9BACL</name>
<evidence type="ECO:0000313" key="2">
    <source>
        <dbReference type="EMBL" id="OPA79998.1"/>
    </source>
</evidence>
<protein>
    <submittedName>
        <fullName evidence="2">Uncharacterized protein</fullName>
    </submittedName>
</protein>
<sequence>MTGISKQTSDAPESRWLMQTGVSRPPNGPWSAERRTIDAPEGAYMKYAGRLIHVTDFERFFGRYKHVCR</sequence>
<keyword evidence="3" id="KW-1185">Reference proteome</keyword>
<evidence type="ECO:0000313" key="3">
    <source>
        <dbReference type="Proteomes" id="UP000190188"/>
    </source>
</evidence>
<gene>
    <name evidence="2" type="ORF">BVG16_04390</name>
</gene>
<dbReference type="STRING" id="1324314.BVG16_04390"/>
<dbReference type="EMBL" id="MSZX01000002">
    <property type="protein sequence ID" value="OPA79998.1"/>
    <property type="molecule type" value="Genomic_DNA"/>
</dbReference>